<dbReference type="AlphaFoldDB" id="A0A3D3R8V0"/>
<keyword evidence="2" id="KW-0238">DNA-binding</keyword>
<dbReference type="InterPro" id="IPR000524">
    <property type="entry name" value="Tscrpt_reg_HTH_GntR"/>
</dbReference>
<dbReference type="SUPFAM" id="SSF48008">
    <property type="entry name" value="GntR ligand-binding domain-like"/>
    <property type="match status" value="1"/>
</dbReference>
<dbReference type="InterPro" id="IPR011711">
    <property type="entry name" value="GntR_C"/>
</dbReference>
<dbReference type="SMART" id="SM00345">
    <property type="entry name" value="HTH_GNTR"/>
    <property type="match status" value="1"/>
</dbReference>
<dbReference type="Gene3D" id="1.20.120.530">
    <property type="entry name" value="GntR ligand-binding domain-like"/>
    <property type="match status" value="1"/>
</dbReference>
<keyword evidence="3" id="KW-0804">Transcription</keyword>
<evidence type="ECO:0000259" key="4">
    <source>
        <dbReference type="PROSITE" id="PS50949"/>
    </source>
</evidence>
<dbReference type="InterPro" id="IPR036390">
    <property type="entry name" value="WH_DNA-bd_sf"/>
</dbReference>
<evidence type="ECO:0000256" key="3">
    <source>
        <dbReference type="ARBA" id="ARBA00023163"/>
    </source>
</evidence>
<protein>
    <submittedName>
        <fullName evidence="5">GntR family transcriptional regulator</fullName>
    </submittedName>
</protein>
<evidence type="ECO:0000256" key="2">
    <source>
        <dbReference type="ARBA" id="ARBA00023125"/>
    </source>
</evidence>
<dbReference type="EMBL" id="DQAY01000078">
    <property type="protein sequence ID" value="HCO24050.1"/>
    <property type="molecule type" value="Genomic_DNA"/>
</dbReference>
<keyword evidence="1" id="KW-0805">Transcription regulation</keyword>
<dbReference type="InterPro" id="IPR008920">
    <property type="entry name" value="TF_FadR/GntR_C"/>
</dbReference>
<name>A0A3D3R8V0_9PLAN</name>
<dbReference type="CDD" id="cd07377">
    <property type="entry name" value="WHTH_GntR"/>
    <property type="match status" value="1"/>
</dbReference>
<dbReference type="GO" id="GO:0003677">
    <property type="term" value="F:DNA binding"/>
    <property type="evidence" value="ECO:0007669"/>
    <property type="project" value="UniProtKB-KW"/>
</dbReference>
<proteinExistence type="predicted"/>
<dbReference type="Proteomes" id="UP000263642">
    <property type="component" value="Unassembled WGS sequence"/>
</dbReference>
<dbReference type="SMART" id="SM00895">
    <property type="entry name" value="FCD"/>
    <property type="match status" value="1"/>
</dbReference>
<dbReference type="GO" id="GO:0003700">
    <property type="term" value="F:DNA-binding transcription factor activity"/>
    <property type="evidence" value="ECO:0007669"/>
    <property type="project" value="InterPro"/>
</dbReference>
<dbReference type="PROSITE" id="PS50949">
    <property type="entry name" value="HTH_GNTR"/>
    <property type="match status" value="1"/>
</dbReference>
<dbReference type="PANTHER" id="PTHR43537:SF5">
    <property type="entry name" value="UXU OPERON TRANSCRIPTIONAL REGULATOR"/>
    <property type="match status" value="1"/>
</dbReference>
<evidence type="ECO:0000313" key="6">
    <source>
        <dbReference type="Proteomes" id="UP000263642"/>
    </source>
</evidence>
<gene>
    <name evidence="5" type="ORF">DIT97_13755</name>
</gene>
<feature type="domain" description="HTH gntR-type" evidence="4">
    <location>
        <begin position="15"/>
        <end position="82"/>
    </location>
</feature>
<dbReference type="Pfam" id="PF00392">
    <property type="entry name" value="GntR"/>
    <property type="match status" value="1"/>
</dbReference>
<dbReference type="PANTHER" id="PTHR43537">
    <property type="entry name" value="TRANSCRIPTIONAL REGULATOR, GNTR FAMILY"/>
    <property type="match status" value="1"/>
</dbReference>
<dbReference type="Pfam" id="PF07729">
    <property type="entry name" value="FCD"/>
    <property type="match status" value="1"/>
</dbReference>
<organism evidence="5 6">
    <name type="scientific">Gimesia maris</name>
    <dbReference type="NCBI Taxonomy" id="122"/>
    <lineage>
        <taxon>Bacteria</taxon>
        <taxon>Pseudomonadati</taxon>
        <taxon>Planctomycetota</taxon>
        <taxon>Planctomycetia</taxon>
        <taxon>Planctomycetales</taxon>
        <taxon>Planctomycetaceae</taxon>
        <taxon>Gimesia</taxon>
    </lineage>
</organism>
<reference evidence="5 6" key="1">
    <citation type="journal article" date="2018" name="Nat. Biotechnol.">
        <title>A standardized bacterial taxonomy based on genome phylogeny substantially revises the tree of life.</title>
        <authorList>
            <person name="Parks D.H."/>
            <person name="Chuvochina M."/>
            <person name="Waite D.W."/>
            <person name="Rinke C."/>
            <person name="Skarshewski A."/>
            <person name="Chaumeil P.A."/>
            <person name="Hugenholtz P."/>
        </authorList>
    </citation>
    <scope>NUCLEOTIDE SEQUENCE [LARGE SCALE GENOMIC DNA]</scope>
    <source>
        <strain evidence="5">UBA9375</strain>
    </source>
</reference>
<dbReference type="InterPro" id="IPR036388">
    <property type="entry name" value="WH-like_DNA-bd_sf"/>
</dbReference>
<dbReference type="SUPFAM" id="SSF46785">
    <property type="entry name" value="Winged helix' DNA-binding domain"/>
    <property type="match status" value="1"/>
</dbReference>
<evidence type="ECO:0000256" key="1">
    <source>
        <dbReference type="ARBA" id="ARBA00023015"/>
    </source>
</evidence>
<comment type="caution">
    <text evidence="5">The sequence shown here is derived from an EMBL/GenBank/DDBJ whole genome shotgun (WGS) entry which is preliminary data.</text>
</comment>
<dbReference type="Gene3D" id="1.10.10.10">
    <property type="entry name" value="Winged helix-like DNA-binding domain superfamily/Winged helix DNA-binding domain"/>
    <property type="match status" value="1"/>
</dbReference>
<evidence type="ECO:0000313" key="5">
    <source>
        <dbReference type="EMBL" id="HCO24050.1"/>
    </source>
</evidence>
<accession>A0A3D3R8V0</accession>
<sequence>MNATSSLSRQLLPVSSLRLDIFSQILLSIFTGEYPAGTRLKVQHLAKQYGVSSTPVREAIVELTGIGVVELFPNRGAVVAPFGIPEIREMYHVRRILEVESARCACESSNLEEIEQLLAETRTLQQAPRNDQWTVLCSDIDKRTHTAIVSAAGIKRLKAELNRYDRLMHMVRVLLKDSELYLDQILEEHLQVLEALLRRDQDAAAAAMARHLQATCERAVEGIFVHGIPESENIHT</sequence>